<dbReference type="InterPro" id="IPR012944">
    <property type="entry name" value="SusD_RagB_dom"/>
</dbReference>
<feature type="signal peptide" evidence="6">
    <location>
        <begin position="1"/>
        <end position="20"/>
    </location>
</feature>
<dbReference type="GO" id="GO:0009279">
    <property type="term" value="C:cell outer membrane"/>
    <property type="evidence" value="ECO:0007669"/>
    <property type="project" value="UniProtKB-SubCell"/>
</dbReference>
<dbReference type="SUPFAM" id="SSF48452">
    <property type="entry name" value="TPR-like"/>
    <property type="match status" value="1"/>
</dbReference>
<dbReference type="Pfam" id="PF14322">
    <property type="entry name" value="SusD-like_3"/>
    <property type="match status" value="1"/>
</dbReference>
<keyword evidence="3 6" id="KW-0732">Signal</keyword>
<comment type="subcellular location">
    <subcellularLocation>
        <location evidence="1">Cell outer membrane</location>
    </subcellularLocation>
</comment>
<evidence type="ECO:0000256" key="1">
    <source>
        <dbReference type="ARBA" id="ARBA00004442"/>
    </source>
</evidence>
<protein>
    <submittedName>
        <fullName evidence="9">Starch-binding associating with outer membrane family protein</fullName>
    </submittedName>
</protein>
<dbReference type="Pfam" id="PF07980">
    <property type="entry name" value="SusD_RagB"/>
    <property type="match status" value="1"/>
</dbReference>
<evidence type="ECO:0000256" key="2">
    <source>
        <dbReference type="ARBA" id="ARBA00006275"/>
    </source>
</evidence>
<dbReference type="AlphaFoldDB" id="A0A078S2E2"/>
<dbReference type="InterPro" id="IPR011990">
    <property type="entry name" value="TPR-like_helical_dom_sf"/>
</dbReference>
<evidence type="ECO:0000256" key="5">
    <source>
        <dbReference type="ARBA" id="ARBA00023237"/>
    </source>
</evidence>
<accession>A0A078S2E2</accession>
<evidence type="ECO:0000256" key="6">
    <source>
        <dbReference type="SAM" id="SignalP"/>
    </source>
</evidence>
<feature type="domain" description="RagB/SusD" evidence="7">
    <location>
        <begin position="288"/>
        <end position="538"/>
    </location>
</feature>
<dbReference type="PATRIC" id="fig|1339349.3.peg.2245"/>
<reference evidence="9 10" key="1">
    <citation type="submission" date="2014-04" db="EMBL/GenBank/DDBJ databases">
        <authorList>
            <person name="Sears C."/>
            <person name="Carroll K."/>
            <person name="Sack B.R."/>
            <person name="Qadri F."/>
            <person name="Myers L.L."/>
            <person name="Chung G.-T."/>
            <person name="Escheverria P."/>
            <person name="Fraser C.M."/>
            <person name="Sadzewicz L."/>
            <person name="Shefchek K.A."/>
            <person name="Tallon L."/>
            <person name="Das S.P."/>
            <person name="Daugherty S."/>
            <person name="Mongodin E.F."/>
        </authorList>
    </citation>
    <scope>NUCLEOTIDE SEQUENCE [LARGE SCALE GENOMIC DNA]</scope>
    <source>
        <strain evidence="9 10">3978 T3 ii</strain>
    </source>
</reference>
<dbReference type="InterPro" id="IPR033985">
    <property type="entry name" value="SusD-like_N"/>
</dbReference>
<feature type="chain" id="PRO_5001744757" evidence="6">
    <location>
        <begin position="21"/>
        <end position="538"/>
    </location>
</feature>
<feature type="domain" description="SusD-like N-terminal" evidence="8">
    <location>
        <begin position="109"/>
        <end position="232"/>
    </location>
</feature>
<keyword evidence="4" id="KW-0472">Membrane</keyword>
<evidence type="ECO:0000313" key="9">
    <source>
        <dbReference type="EMBL" id="KDS50142.1"/>
    </source>
</evidence>
<dbReference type="EMBL" id="JNHN01000174">
    <property type="protein sequence ID" value="KDS50142.1"/>
    <property type="molecule type" value="Genomic_DNA"/>
</dbReference>
<dbReference type="Gene3D" id="1.25.40.390">
    <property type="match status" value="1"/>
</dbReference>
<evidence type="ECO:0000259" key="8">
    <source>
        <dbReference type="Pfam" id="PF14322"/>
    </source>
</evidence>
<keyword evidence="5" id="KW-0998">Cell outer membrane</keyword>
<evidence type="ECO:0000313" key="10">
    <source>
        <dbReference type="Proteomes" id="UP000028013"/>
    </source>
</evidence>
<sequence>MKNYISKATLALLVALSATGCSDFLDEKLKSELAPDNTYTSSYGFEVGSTGLYAEARSEYNTWGENGAFMHNAACPYEALQIATDLATMGTKDGSIQPFGFLTLTPNTGIVGSYWNWAYSLIAGANEMLKYSEINTNWDNSTDKALYQAESRFFRAYAYRTLVYLYGDVPYVDKIQDQFRIDFTRTPKEEVIAHMVEDLQFAVENLPTDPDAVKVGKLTKWAAEHLLSEVYLMQGDYAKAETAAENVINSGYFHLMEDRFGEKAKANGDVFSDLFVENNQNRTSGNMESIWVMQFEYNTTGGGTNSDDWTRRAWEPKYFEITGFVLADSLGGRGLSQLVPMKWWIGEDTGFFDEEDIRNSEYNIKRNWYYNNENMPDLYGKKATITDETWFTTFRLYPALTKFFYGRSENLSLTGSYRDRMKFRLSETYLLLCEARLGLNDISGAREAINVVRRRAHAPEITDSEMTMDFLLDERIRELVGEESRRFTLCRTGKLLERTRKYNTESGPVMRDYHTLWPIPQSIIDSNTGAEFPQNEGY</sequence>
<dbReference type="PROSITE" id="PS51257">
    <property type="entry name" value="PROKAR_LIPOPROTEIN"/>
    <property type="match status" value="1"/>
</dbReference>
<evidence type="ECO:0000256" key="3">
    <source>
        <dbReference type="ARBA" id="ARBA00022729"/>
    </source>
</evidence>
<comment type="caution">
    <text evidence="9">The sequence shown here is derived from an EMBL/GenBank/DDBJ whole genome shotgun (WGS) entry which is preliminary data.</text>
</comment>
<evidence type="ECO:0000259" key="7">
    <source>
        <dbReference type="Pfam" id="PF07980"/>
    </source>
</evidence>
<dbReference type="RefSeq" id="WP_009037857.1">
    <property type="nucleotide sequence ID" value="NZ_JNHN01000174.1"/>
</dbReference>
<proteinExistence type="inferred from homology"/>
<gene>
    <name evidence="9" type="ORF">M094_1054</name>
</gene>
<dbReference type="Proteomes" id="UP000028013">
    <property type="component" value="Unassembled WGS sequence"/>
</dbReference>
<organism evidence="9 10">
    <name type="scientific">Bacteroides uniformis str. 3978 T3 ii</name>
    <dbReference type="NCBI Taxonomy" id="1339349"/>
    <lineage>
        <taxon>Bacteria</taxon>
        <taxon>Pseudomonadati</taxon>
        <taxon>Bacteroidota</taxon>
        <taxon>Bacteroidia</taxon>
        <taxon>Bacteroidales</taxon>
        <taxon>Bacteroidaceae</taxon>
        <taxon>Bacteroides</taxon>
    </lineage>
</organism>
<evidence type="ECO:0000256" key="4">
    <source>
        <dbReference type="ARBA" id="ARBA00023136"/>
    </source>
</evidence>
<comment type="similarity">
    <text evidence="2">Belongs to the SusD family.</text>
</comment>
<name>A0A078S2E2_BACUN</name>